<keyword evidence="3 6" id="KW-0732">Signal</keyword>
<dbReference type="STRING" id="634430.SAMN04488241_10985"/>
<keyword evidence="8" id="KW-1185">Reference proteome</keyword>
<dbReference type="EMBL" id="FOXP01000009">
    <property type="protein sequence ID" value="SFP86994.1"/>
    <property type="molecule type" value="Genomic_DNA"/>
</dbReference>
<evidence type="ECO:0000256" key="2">
    <source>
        <dbReference type="ARBA" id="ARBA00005722"/>
    </source>
</evidence>
<dbReference type="PANTHER" id="PTHR38776:SF1">
    <property type="entry name" value="MLTA-INTERACTING PROTEIN-RELATED"/>
    <property type="match status" value="1"/>
</dbReference>
<feature type="chain" id="PRO_5011510595" evidence="6">
    <location>
        <begin position="24"/>
        <end position="290"/>
    </location>
</feature>
<comment type="similarity">
    <text evidence="2">Belongs to the MipA/OmpV family.</text>
</comment>
<organism evidence="7 8">
    <name type="scientific">Sphingomonas rubra</name>
    <dbReference type="NCBI Taxonomy" id="634430"/>
    <lineage>
        <taxon>Bacteria</taxon>
        <taxon>Pseudomonadati</taxon>
        <taxon>Pseudomonadota</taxon>
        <taxon>Alphaproteobacteria</taxon>
        <taxon>Sphingomonadales</taxon>
        <taxon>Sphingomonadaceae</taxon>
        <taxon>Sphingomonas</taxon>
    </lineage>
</organism>
<evidence type="ECO:0000256" key="4">
    <source>
        <dbReference type="ARBA" id="ARBA00023136"/>
    </source>
</evidence>
<dbReference type="PANTHER" id="PTHR38776">
    <property type="entry name" value="MLTA-INTERACTING PROTEIN-RELATED"/>
    <property type="match status" value="1"/>
</dbReference>
<name>A0A1I5TVB6_9SPHN</name>
<keyword evidence="5" id="KW-0998">Cell outer membrane</keyword>
<evidence type="ECO:0000313" key="7">
    <source>
        <dbReference type="EMBL" id="SFP86994.1"/>
    </source>
</evidence>
<reference evidence="7 8" key="1">
    <citation type="submission" date="2016-10" db="EMBL/GenBank/DDBJ databases">
        <authorList>
            <person name="de Groot N.N."/>
        </authorList>
    </citation>
    <scope>NUCLEOTIDE SEQUENCE [LARGE SCALE GENOMIC DNA]</scope>
    <source>
        <strain evidence="7 8">CGMCC 1.9113</strain>
    </source>
</reference>
<feature type="signal peptide" evidence="6">
    <location>
        <begin position="1"/>
        <end position="23"/>
    </location>
</feature>
<dbReference type="Pfam" id="PF06629">
    <property type="entry name" value="MipA"/>
    <property type="match status" value="1"/>
</dbReference>
<evidence type="ECO:0000256" key="3">
    <source>
        <dbReference type="ARBA" id="ARBA00022729"/>
    </source>
</evidence>
<accession>A0A1I5TVB6</accession>
<keyword evidence="4" id="KW-0472">Membrane</keyword>
<proteinExistence type="inferred from homology"/>
<evidence type="ECO:0000313" key="8">
    <source>
        <dbReference type="Proteomes" id="UP000199586"/>
    </source>
</evidence>
<dbReference type="Proteomes" id="UP000199586">
    <property type="component" value="Unassembled WGS sequence"/>
</dbReference>
<evidence type="ECO:0000256" key="5">
    <source>
        <dbReference type="ARBA" id="ARBA00023237"/>
    </source>
</evidence>
<comment type="subcellular location">
    <subcellularLocation>
        <location evidence="1">Cell outer membrane</location>
    </subcellularLocation>
</comment>
<dbReference type="GO" id="GO:0009279">
    <property type="term" value="C:cell outer membrane"/>
    <property type="evidence" value="ECO:0007669"/>
    <property type="project" value="UniProtKB-SubCell"/>
</dbReference>
<dbReference type="RefSeq" id="WP_245739305.1">
    <property type="nucleotide sequence ID" value="NZ_FOXP01000009.1"/>
</dbReference>
<dbReference type="InterPro" id="IPR010583">
    <property type="entry name" value="MipA"/>
</dbReference>
<evidence type="ECO:0000256" key="6">
    <source>
        <dbReference type="SAM" id="SignalP"/>
    </source>
</evidence>
<sequence length="290" mass="30596">MRLFPVRTLSVSLLALAAVPAAAQDAPAGLPPTPPPGTIAADTYTIGVGAVTLPSYEGSDNNNILPAPGALISHDGYFLTVLGTRASLDLIRNEAGPVWDIQAGPIAVLNLDRTRRSTIDDARVEALGDRNAAIELGGFVGIGKTGVLTSDYDQFNVTLSYRYDVANAHESGIWQPSVSYFTPLSTKSAIGLFATAEHVGDRYARYYFSVPVAGAVASGLPTFNADGGWKNFQLGAIGTYALTGDLLHGWKIVAGGTYSRLQNDFKDSPVVSIAGDRDQWLGTVGIAYTF</sequence>
<evidence type="ECO:0000256" key="1">
    <source>
        <dbReference type="ARBA" id="ARBA00004442"/>
    </source>
</evidence>
<dbReference type="AlphaFoldDB" id="A0A1I5TVB6"/>
<gene>
    <name evidence="7" type="ORF">SAMN04488241_10985</name>
</gene>
<protein>
    <submittedName>
        <fullName evidence="7">Outer membrane scaffolding protein for murein synthesis, MipA/OmpV family</fullName>
    </submittedName>
</protein>